<dbReference type="AlphaFoldDB" id="A0A1V9EL07"/>
<dbReference type="Gene3D" id="2.130.10.10">
    <property type="entry name" value="YVTN repeat-like/Quinoprotein amine dehydrogenase"/>
    <property type="match status" value="1"/>
</dbReference>
<dbReference type="SUPFAM" id="SSF50998">
    <property type="entry name" value="Quinoprotein alcohol dehydrogenase-like"/>
    <property type="match status" value="1"/>
</dbReference>
<keyword evidence="1" id="KW-0732">Signal</keyword>
<gene>
    <name evidence="3" type="ORF">A4H97_04715</name>
</gene>
<keyword evidence="4" id="KW-1185">Reference proteome</keyword>
<accession>A0A1V9EL07</accession>
<dbReference type="SMART" id="SM00564">
    <property type="entry name" value="PQQ"/>
    <property type="match status" value="5"/>
</dbReference>
<feature type="domain" description="Pyrrolo-quinoline quinone repeat" evidence="2">
    <location>
        <begin position="103"/>
        <end position="204"/>
    </location>
</feature>
<evidence type="ECO:0000313" key="4">
    <source>
        <dbReference type="Proteomes" id="UP000192610"/>
    </source>
</evidence>
<dbReference type="Proteomes" id="UP000192610">
    <property type="component" value="Unassembled WGS sequence"/>
</dbReference>
<dbReference type="Pfam" id="PF13360">
    <property type="entry name" value="PQQ_2"/>
    <property type="match status" value="1"/>
</dbReference>
<evidence type="ECO:0000313" key="3">
    <source>
        <dbReference type="EMBL" id="OQP46828.1"/>
    </source>
</evidence>
<name>A0A1V9EL07_9BACT</name>
<dbReference type="PROSITE" id="PS51257">
    <property type="entry name" value="PROKAR_LIPOPROTEIN"/>
    <property type="match status" value="1"/>
</dbReference>
<dbReference type="InterPro" id="IPR015943">
    <property type="entry name" value="WD40/YVTN_repeat-like_dom_sf"/>
</dbReference>
<protein>
    <recommendedName>
        <fullName evidence="2">Pyrrolo-quinoline quinone repeat domain-containing protein</fullName>
    </recommendedName>
</protein>
<evidence type="ECO:0000256" key="1">
    <source>
        <dbReference type="SAM" id="SignalP"/>
    </source>
</evidence>
<dbReference type="InterPro" id="IPR018391">
    <property type="entry name" value="PQQ_b-propeller_rpt"/>
</dbReference>
<dbReference type="PANTHER" id="PTHR34512">
    <property type="entry name" value="CELL SURFACE PROTEIN"/>
    <property type="match status" value="1"/>
</dbReference>
<reference evidence="4" key="1">
    <citation type="submission" date="2016-04" db="EMBL/GenBank/DDBJ databases">
        <authorList>
            <person name="Chen L."/>
            <person name="Zhuang W."/>
            <person name="Wang G."/>
        </authorList>
    </citation>
    <scope>NUCLEOTIDE SEQUENCE [LARGE SCALE GENOMIC DNA]</scope>
    <source>
        <strain evidence="4">17621</strain>
    </source>
</reference>
<dbReference type="PANTHER" id="PTHR34512:SF30">
    <property type="entry name" value="OUTER MEMBRANE PROTEIN ASSEMBLY FACTOR BAMB"/>
    <property type="match status" value="1"/>
</dbReference>
<feature type="chain" id="PRO_5012212756" description="Pyrrolo-quinoline quinone repeat domain-containing protein" evidence="1">
    <location>
        <begin position="27"/>
        <end position="394"/>
    </location>
</feature>
<dbReference type="STRING" id="354355.SAMN05660816_00966"/>
<organism evidence="3 4">
    <name type="scientific">Niastella yeongjuensis</name>
    <dbReference type="NCBI Taxonomy" id="354355"/>
    <lineage>
        <taxon>Bacteria</taxon>
        <taxon>Pseudomonadati</taxon>
        <taxon>Bacteroidota</taxon>
        <taxon>Chitinophagia</taxon>
        <taxon>Chitinophagales</taxon>
        <taxon>Chitinophagaceae</taxon>
        <taxon>Niastella</taxon>
    </lineage>
</organism>
<dbReference type="InterPro" id="IPR011047">
    <property type="entry name" value="Quinoprotein_ADH-like_sf"/>
</dbReference>
<evidence type="ECO:0000259" key="2">
    <source>
        <dbReference type="Pfam" id="PF13360"/>
    </source>
</evidence>
<proteinExistence type="predicted"/>
<comment type="caution">
    <text evidence="3">The sequence shown here is derived from an EMBL/GenBank/DDBJ whole genome shotgun (WGS) entry which is preliminary data.</text>
</comment>
<feature type="signal peptide" evidence="1">
    <location>
        <begin position="1"/>
        <end position="26"/>
    </location>
</feature>
<sequence>MLFINRLMKSKLSLVILILSFFTACKKDSPSPPISPENIDLSVGESKYIIVASSNRDTLGRLIGALTAYNPDMSVKWSKNYWVEQPDHLLYSKGLLFISEVSGPVKALDIETGNEVWRYGSENSFYSGFCLQGDTLYIVSGSTYRLHVLNAKTGTALWTLSSDFIYTTPAIIGNTLMVQALPKVTLGAFYIKGIDISTHTEKWSIPASGWGPGALTRSDSLFYATSGGRDKFWAIDTSGTVRWSKTGTYVVTPIYDNGVLYSSFMEGLSALDPVMGYTKWFYKPLYGWGGSGAAINNGKLYVVRSNMSDLVFDTRSGQIIRETPTPYYYKYNVVVSNDMLVRLRTAYENKFDYNLVEIINPETGELKDSVKIVGERIGPVSILTKSGKWLNSNN</sequence>
<dbReference type="InterPro" id="IPR002372">
    <property type="entry name" value="PQQ_rpt_dom"/>
</dbReference>
<dbReference type="EMBL" id="LVXG01000023">
    <property type="protein sequence ID" value="OQP46828.1"/>
    <property type="molecule type" value="Genomic_DNA"/>
</dbReference>